<dbReference type="InterPro" id="IPR023780">
    <property type="entry name" value="Chromo_domain"/>
</dbReference>
<evidence type="ECO:0000313" key="4">
    <source>
        <dbReference type="EMBL" id="EDW73672.1"/>
    </source>
</evidence>
<dbReference type="InterPro" id="IPR000953">
    <property type="entry name" value="Chromo/chromo_shadow_dom"/>
</dbReference>
<evidence type="ECO:0000256" key="1">
    <source>
        <dbReference type="ARBA" id="ARBA00004286"/>
    </source>
</evidence>
<organism evidence="4 5">
    <name type="scientific">Drosophila willistoni</name>
    <name type="common">Fruit fly</name>
    <dbReference type="NCBI Taxonomy" id="7260"/>
    <lineage>
        <taxon>Eukaryota</taxon>
        <taxon>Metazoa</taxon>
        <taxon>Ecdysozoa</taxon>
        <taxon>Arthropoda</taxon>
        <taxon>Hexapoda</taxon>
        <taxon>Insecta</taxon>
        <taxon>Pterygota</taxon>
        <taxon>Neoptera</taxon>
        <taxon>Endopterygota</taxon>
        <taxon>Diptera</taxon>
        <taxon>Brachycera</taxon>
        <taxon>Muscomorpha</taxon>
        <taxon>Ephydroidea</taxon>
        <taxon>Drosophilidae</taxon>
        <taxon>Drosophila</taxon>
        <taxon>Sophophora</taxon>
    </lineage>
</organism>
<dbReference type="KEGG" id="dwi:6639652"/>
<keyword evidence="5" id="KW-1185">Reference proteome</keyword>
<dbReference type="GO" id="GO:0005694">
    <property type="term" value="C:chromosome"/>
    <property type="evidence" value="ECO:0007669"/>
    <property type="project" value="UniProtKB-SubCell"/>
</dbReference>
<dbReference type="Proteomes" id="UP000007798">
    <property type="component" value="Unassembled WGS sequence"/>
</dbReference>
<evidence type="ECO:0000259" key="3">
    <source>
        <dbReference type="PROSITE" id="PS50013"/>
    </source>
</evidence>
<dbReference type="Pfam" id="PF00385">
    <property type="entry name" value="Chromo"/>
    <property type="match status" value="1"/>
</dbReference>
<dbReference type="SMART" id="SM00298">
    <property type="entry name" value="CHROMO"/>
    <property type="match status" value="1"/>
</dbReference>
<dbReference type="InterPro" id="IPR016197">
    <property type="entry name" value="Chromo-like_dom_sf"/>
</dbReference>
<dbReference type="eggNOG" id="KOG1911">
    <property type="taxonomic scope" value="Eukaryota"/>
</dbReference>
<dbReference type="Gene3D" id="2.40.50.40">
    <property type="match status" value="1"/>
</dbReference>
<feature type="domain" description="Chromo" evidence="3">
    <location>
        <begin position="27"/>
        <end position="77"/>
    </location>
</feature>
<dbReference type="InterPro" id="IPR049558">
    <property type="entry name" value="CD_Rhino"/>
</dbReference>
<dbReference type="SUPFAM" id="SSF54160">
    <property type="entry name" value="Chromo domain-like"/>
    <property type="match status" value="1"/>
</dbReference>
<dbReference type="AlphaFoldDB" id="B4MNI3"/>
<dbReference type="HOGENOM" id="CLU_2457208_0_0_1"/>
<dbReference type="PhylomeDB" id="B4MNI3"/>
<proteinExistence type="predicted"/>
<dbReference type="PROSITE" id="PS50013">
    <property type="entry name" value="CHROMO_2"/>
    <property type="match status" value="1"/>
</dbReference>
<accession>B4MNI3</accession>
<keyword evidence="2" id="KW-0158">Chromosome</keyword>
<gene>
    <name evidence="4" type="primary">Dwil\GK19580</name>
    <name evidence="4" type="ORF">Dwil_GK19580</name>
</gene>
<sequence length="89" mass="10175">MEAKKDLKGKNKSISPTAMCTSANKVLRVKRILGRRFGKRCIRVLVKWQSYPVQENTWEPILNMGNCIQLVADMEARLFAKHRCLVDAA</sequence>
<dbReference type="CDD" id="cd18630">
    <property type="entry name" value="CD_Rhino"/>
    <property type="match status" value="1"/>
</dbReference>
<evidence type="ECO:0000313" key="5">
    <source>
        <dbReference type="Proteomes" id="UP000007798"/>
    </source>
</evidence>
<dbReference type="EMBL" id="CH963848">
    <property type="protein sequence ID" value="EDW73672.1"/>
    <property type="molecule type" value="Genomic_DNA"/>
</dbReference>
<dbReference type="OrthoDB" id="1918685at2759"/>
<evidence type="ECO:0000256" key="2">
    <source>
        <dbReference type="ARBA" id="ARBA00022454"/>
    </source>
</evidence>
<comment type="subcellular location">
    <subcellularLocation>
        <location evidence="1">Chromosome</location>
    </subcellularLocation>
</comment>
<reference evidence="4 5" key="1">
    <citation type="journal article" date="2007" name="Nature">
        <title>Evolution of genes and genomes on the Drosophila phylogeny.</title>
        <authorList>
            <consortium name="Drosophila 12 Genomes Consortium"/>
            <person name="Clark A.G."/>
            <person name="Eisen M.B."/>
            <person name="Smith D.R."/>
            <person name="Bergman C.M."/>
            <person name="Oliver B."/>
            <person name="Markow T.A."/>
            <person name="Kaufman T.C."/>
            <person name="Kellis M."/>
            <person name="Gelbart W."/>
            <person name="Iyer V.N."/>
            <person name="Pollard D.A."/>
            <person name="Sackton T.B."/>
            <person name="Larracuente A.M."/>
            <person name="Singh N.D."/>
            <person name="Abad J.P."/>
            <person name="Abt D.N."/>
            <person name="Adryan B."/>
            <person name="Aguade M."/>
            <person name="Akashi H."/>
            <person name="Anderson W.W."/>
            <person name="Aquadro C.F."/>
            <person name="Ardell D.H."/>
            <person name="Arguello R."/>
            <person name="Artieri C.G."/>
            <person name="Barbash D.A."/>
            <person name="Barker D."/>
            <person name="Barsanti P."/>
            <person name="Batterham P."/>
            <person name="Batzoglou S."/>
            <person name="Begun D."/>
            <person name="Bhutkar A."/>
            <person name="Blanco E."/>
            <person name="Bosak S.A."/>
            <person name="Bradley R.K."/>
            <person name="Brand A.D."/>
            <person name="Brent M.R."/>
            <person name="Brooks A.N."/>
            <person name="Brown R.H."/>
            <person name="Butlin R.K."/>
            <person name="Caggese C."/>
            <person name="Calvi B.R."/>
            <person name="Bernardo de Carvalho A."/>
            <person name="Caspi A."/>
            <person name="Castrezana S."/>
            <person name="Celniker S.E."/>
            <person name="Chang J.L."/>
            <person name="Chapple C."/>
            <person name="Chatterji S."/>
            <person name="Chinwalla A."/>
            <person name="Civetta A."/>
            <person name="Clifton S.W."/>
            <person name="Comeron J.M."/>
            <person name="Costello J.C."/>
            <person name="Coyne J.A."/>
            <person name="Daub J."/>
            <person name="David R.G."/>
            <person name="Delcher A.L."/>
            <person name="Delehaunty K."/>
            <person name="Do C.B."/>
            <person name="Ebling H."/>
            <person name="Edwards K."/>
            <person name="Eickbush T."/>
            <person name="Evans J.D."/>
            <person name="Filipski A."/>
            <person name="Findeiss S."/>
            <person name="Freyhult E."/>
            <person name="Fulton L."/>
            <person name="Fulton R."/>
            <person name="Garcia A.C."/>
            <person name="Gardiner A."/>
            <person name="Garfield D.A."/>
            <person name="Garvin B.E."/>
            <person name="Gibson G."/>
            <person name="Gilbert D."/>
            <person name="Gnerre S."/>
            <person name="Godfrey J."/>
            <person name="Good R."/>
            <person name="Gotea V."/>
            <person name="Gravely B."/>
            <person name="Greenberg A.J."/>
            <person name="Griffiths-Jones S."/>
            <person name="Gross S."/>
            <person name="Guigo R."/>
            <person name="Gustafson E.A."/>
            <person name="Haerty W."/>
            <person name="Hahn M.W."/>
            <person name="Halligan D.L."/>
            <person name="Halpern A.L."/>
            <person name="Halter G.M."/>
            <person name="Han M.V."/>
            <person name="Heger A."/>
            <person name="Hillier L."/>
            <person name="Hinrichs A.S."/>
            <person name="Holmes I."/>
            <person name="Hoskins R.A."/>
            <person name="Hubisz M.J."/>
            <person name="Hultmark D."/>
            <person name="Huntley M.A."/>
            <person name="Jaffe D.B."/>
            <person name="Jagadeeshan S."/>
            <person name="Jeck W.R."/>
            <person name="Johnson J."/>
            <person name="Jones C.D."/>
            <person name="Jordan W.C."/>
            <person name="Karpen G.H."/>
            <person name="Kataoka E."/>
            <person name="Keightley P.D."/>
            <person name="Kheradpour P."/>
            <person name="Kirkness E.F."/>
            <person name="Koerich L.B."/>
            <person name="Kristiansen K."/>
            <person name="Kudrna D."/>
            <person name="Kulathinal R.J."/>
            <person name="Kumar S."/>
            <person name="Kwok R."/>
            <person name="Lander E."/>
            <person name="Langley C.H."/>
            <person name="Lapoint R."/>
            <person name="Lazzaro B.P."/>
            <person name="Lee S.J."/>
            <person name="Levesque L."/>
            <person name="Li R."/>
            <person name="Lin C.F."/>
            <person name="Lin M.F."/>
            <person name="Lindblad-Toh K."/>
            <person name="Llopart A."/>
            <person name="Long M."/>
            <person name="Low L."/>
            <person name="Lozovsky E."/>
            <person name="Lu J."/>
            <person name="Luo M."/>
            <person name="Machado C.A."/>
            <person name="Makalowski W."/>
            <person name="Marzo M."/>
            <person name="Matsuda M."/>
            <person name="Matzkin L."/>
            <person name="McAllister B."/>
            <person name="McBride C.S."/>
            <person name="McKernan B."/>
            <person name="McKernan K."/>
            <person name="Mendez-Lago M."/>
            <person name="Minx P."/>
            <person name="Mollenhauer M.U."/>
            <person name="Montooth K."/>
            <person name="Mount S.M."/>
            <person name="Mu X."/>
            <person name="Myers E."/>
            <person name="Negre B."/>
            <person name="Newfeld S."/>
            <person name="Nielsen R."/>
            <person name="Noor M.A."/>
            <person name="O'Grady P."/>
            <person name="Pachter L."/>
            <person name="Papaceit M."/>
            <person name="Parisi M.J."/>
            <person name="Parisi M."/>
            <person name="Parts L."/>
            <person name="Pedersen J.S."/>
            <person name="Pesole G."/>
            <person name="Phillippy A.M."/>
            <person name="Ponting C.P."/>
            <person name="Pop M."/>
            <person name="Porcelli D."/>
            <person name="Powell J.R."/>
            <person name="Prohaska S."/>
            <person name="Pruitt K."/>
            <person name="Puig M."/>
            <person name="Quesneville H."/>
            <person name="Ram K.R."/>
            <person name="Rand D."/>
            <person name="Rasmussen M.D."/>
            <person name="Reed L.K."/>
            <person name="Reenan R."/>
            <person name="Reily A."/>
            <person name="Remington K.A."/>
            <person name="Rieger T.T."/>
            <person name="Ritchie M.G."/>
            <person name="Robin C."/>
            <person name="Rogers Y.H."/>
            <person name="Rohde C."/>
            <person name="Rozas J."/>
            <person name="Rubenfield M.J."/>
            <person name="Ruiz A."/>
            <person name="Russo S."/>
            <person name="Salzberg S.L."/>
            <person name="Sanchez-Gracia A."/>
            <person name="Saranga D.J."/>
            <person name="Sato H."/>
            <person name="Schaeffer S.W."/>
            <person name="Schatz M.C."/>
            <person name="Schlenke T."/>
            <person name="Schwartz R."/>
            <person name="Segarra C."/>
            <person name="Singh R.S."/>
            <person name="Sirot L."/>
            <person name="Sirota M."/>
            <person name="Sisneros N.B."/>
            <person name="Smith C.D."/>
            <person name="Smith T.F."/>
            <person name="Spieth J."/>
            <person name="Stage D.E."/>
            <person name="Stark A."/>
            <person name="Stephan W."/>
            <person name="Strausberg R.L."/>
            <person name="Strempel S."/>
            <person name="Sturgill D."/>
            <person name="Sutton G."/>
            <person name="Sutton G.G."/>
            <person name="Tao W."/>
            <person name="Teichmann S."/>
            <person name="Tobari Y.N."/>
            <person name="Tomimura Y."/>
            <person name="Tsolas J.M."/>
            <person name="Valente V.L."/>
            <person name="Venter E."/>
            <person name="Venter J.C."/>
            <person name="Vicario S."/>
            <person name="Vieira F.G."/>
            <person name="Vilella A.J."/>
            <person name="Villasante A."/>
            <person name="Walenz B."/>
            <person name="Wang J."/>
            <person name="Wasserman M."/>
            <person name="Watts T."/>
            <person name="Wilson D."/>
            <person name="Wilson R.K."/>
            <person name="Wing R.A."/>
            <person name="Wolfner M.F."/>
            <person name="Wong A."/>
            <person name="Wong G.K."/>
            <person name="Wu C.I."/>
            <person name="Wu G."/>
            <person name="Yamamoto D."/>
            <person name="Yang H.P."/>
            <person name="Yang S.P."/>
            <person name="Yorke J.A."/>
            <person name="Yoshida K."/>
            <person name="Zdobnov E."/>
            <person name="Zhang P."/>
            <person name="Zhang Y."/>
            <person name="Zimin A.V."/>
            <person name="Baldwin J."/>
            <person name="Abdouelleil A."/>
            <person name="Abdulkadir J."/>
            <person name="Abebe A."/>
            <person name="Abera B."/>
            <person name="Abreu J."/>
            <person name="Acer S.C."/>
            <person name="Aftuck L."/>
            <person name="Alexander A."/>
            <person name="An P."/>
            <person name="Anderson E."/>
            <person name="Anderson S."/>
            <person name="Arachi H."/>
            <person name="Azer M."/>
            <person name="Bachantsang P."/>
            <person name="Barry A."/>
            <person name="Bayul T."/>
            <person name="Berlin A."/>
            <person name="Bessette D."/>
            <person name="Bloom T."/>
            <person name="Blye J."/>
            <person name="Boguslavskiy L."/>
            <person name="Bonnet C."/>
            <person name="Boukhgalter B."/>
            <person name="Bourzgui I."/>
            <person name="Brown A."/>
            <person name="Cahill P."/>
            <person name="Channer S."/>
            <person name="Cheshatsang Y."/>
            <person name="Chuda L."/>
            <person name="Citroen M."/>
            <person name="Collymore A."/>
            <person name="Cooke P."/>
            <person name="Costello M."/>
            <person name="D'Aco K."/>
            <person name="Daza R."/>
            <person name="De Haan G."/>
            <person name="DeGray S."/>
            <person name="DeMaso C."/>
            <person name="Dhargay N."/>
            <person name="Dooley K."/>
            <person name="Dooley E."/>
            <person name="Doricent M."/>
            <person name="Dorje P."/>
            <person name="Dorjee K."/>
            <person name="Dupes A."/>
            <person name="Elong R."/>
            <person name="Falk J."/>
            <person name="Farina A."/>
            <person name="Faro S."/>
            <person name="Ferguson D."/>
            <person name="Fisher S."/>
            <person name="Foley C.D."/>
            <person name="Franke A."/>
            <person name="Friedrich D."/>
            <person name="Gadbois L."/>
            <person name="Gearin G."/>
            <person name="Gearin C.R."/>
            <person name="Giannoukos G."/>
            <person name="Goode T."/>
            <person name="Graham J."/>
            <person name="Grandbois E."/>
            <person name="Grewal S."/>
            <person name="Gyaltsen K."/>
            <person name="Hafez N."/>
            <person name="Hagos B."/>
            <person name="Hall J."/>
            <person name="Henson C."/>
            <person name="Hollinger A."/>
            <person name="Honan T."/>
            <person name="Huard M.D."/>
            <person name="Hughes L."/>
            <person name="Hurhula B."/>
            <person name="Husby M.E."/>
            <person name="Kamat A."/>
            <person name="Kanga B."/>
            <person name="Kashin S."/>
            <person name="Khazanovich D."/>
            <person name="Kisner P."/>
            <person name="Lance K."/>
            <person name="Lara M."/>
            <person name="Lee W."/>
            <person name="Lennon N."/>
            <person name="Letendre F."/>
            <person name="LeVine R."/>
            <person name="Lipovsky A."/>
            <person name="Liu X."/>
            <person name="Liu J."/>
            <person name="Liu S."/>
            <person name="Lokyitsang T."/>
            <person name="Lokyitsang Y."/>
            <person name="Lubonja R."/>
            <person name="Lui A."/>
            <person name="MacDonald P."/>
            <person name="Magnisalis V."/>
            <person name="Maru K."/>
            <person name="Matthews C."/>
            <person name="McCusker W."/>
            <person name="McDonough S."/>
            <person name="Mehta T."/>
            <person name="Meldrim J."/>
            <person name="Meneus L."/>
            <person name="Mihai O."/>
            <person name="Mihalev A."/>
            <person name="Mihova T."/>
            <person name="Mittelman R."/>
            <person name="Mlenga V."/>
            <person name="Montmayeur A."/>
            <person name="Mulrain L."/>
            <person name="Navidi A."/>
            <person name="Naylor J."/>
            <person name="Negash T."/>
            <person name="Nguyen T."/>
            <person name="Nguyen N."/>
            <person name="Nicol R."/>
            <person name="Norbu C."/>
            <person name="Norbu N."/>
            <person name="Novod N."/>
            <person name="O'Neill B."/>
            <person name="Osman S."/>
            <person name="Markiewicz E."/>
            <person name="Oyono O.L."/>
            <person name="Patti C."/>
            <person name="Phunkhang P."/>
            <person name="Pierre F."/>
            <person name="Priest M."/>
            <person name="Raghuraman S."/>
            <person name="Rege F."/>
            <person name="Reyes R."/>
            <person name="Rise C."/>
            <person name="Rogov P."/>
            <person name="Ross K."/>
            <person name="Ryan E."/>
            <person name="Settipalli S."/>
            <person name="Shea T."/>
            <person name="Sherpa N."/>
            <person name="Shi L."/>
            <person name="Shih D."/>
            <person name="Sparrow T."/>
            <person name="Spaulding J."/>
            <person name="Stalker J."/>
            <person name="Stange-Thomann N."/>
            <person name="Stavropoulos S."/>
            <person name="Stone C."/>
            <person name="Strader C."/>
            <person name="Tesfaye S."/>
            <person name="Thomson T."/>
            <person name="Thoulutsang Y."/>
            <person name="Thoulutsang D."/>
            <person name="Topham K."/>
            <person name="Topping I."/>
            <person name="Tsamla T."/>
            <person name="Vassiliev H."/>
            <person name="Vo A."/>
            <person name="Wangchuk T."/>
            <person name="Wangdi T."/>
            <person name="Weiand M."/>
            <person name="Wilkinson J."/>
            <person name="Wilson A."/>
            <person name="Yadav S."/>
            <person name="Young G."/>
            <person name="Yu Q."/>
            <person name="Zembek L."/>
            <person name="Zhong D."/>
            <person name="Zimmer A."/>
            <person name="Zwirko Z."/>
            <person name="Jaffe D.B."/>
            <person name="Alvarez P."/>
            <person name="Brockman W."/>
            <person name="Butler J."/>
            <person name="Chin C."/>
            <person name="Gnerre S."/>
            <person name="Grabherr M."/>
            <person name="Kleber M."/>
            <person name="Mauceli E."/>
            <person name="MacCallum I."/>
        </authorList>
    </citation>
    <scope>NUCLEOTIDE SEQUENCE [LARGE SCALE GENOMIC DNA]</scope>
    <source>
        <strain evidence="5">Tucson 14030-0811.24</strain>
    </source>
</reference>
<protein>
    <recommendedName>
        <fullName evidence="3">Chromo domain-containing protein</fullName>
    </recommendedName>
</protein>
<name>B4MNI3_DROWI</name>
<dbReference type="STRING" id="7260.B4MNI3"/>
<dbReference type="InParanoid" id="B4MNI3"/>